<comment type="caution">
    <text evidence="2">The sequence shown here is derived from an EMBL/GenBank/DDBJ whole genome shotgun (WGS) entry which is preliminary data.</text>
</comment>
<evidence type="ECO:0000313" key="2">
    <source>
        <dbReference type="EMBL" id="MFC6997551.1"/>
    </source>
</evidence>
<feature type="transmembrane region" description="Helical" evidence="1">
    <location>
        <begin position="100"/>
        <end position="118"/>
    </location>
</feature>
<feature type="transmembrane region" description="Helical" evidence="1">
    <location>
        <begin position="48"/>
        <end position="67"/>
    </location>
</feature>
<keyword evidence="1" id="KW-0472">Membrane</keyword>
<feature type="transmembrane region" description="Helical" evidence="1">
    <location>
        <begin position="17"/>
        <end position="36"/>
    </location>
</feature>
<protein>
    <recommendedName>
        <fullName evidence="4">Magnesium citrate secondary transporter</fullName>
    </recommendedName>
</protein>
<accession>A0ABW2DI96</accession>
<feature type="transmembrane region" description="Helical" evidence="1">
    <location>
        <begin position="73"/>
        <end position="93"/>
    </location>
</feature>
<evidence type="ECO:0000313" key="3">
    <source>
        <dbReference type="Proteomes" id="UP001596405"/>
    </source>
</evidence>
<keyword evidence="3" id="KW-1185">Reference proteome</keyword>
<dbReference type="RefSeq" id="WP_066619144.1">
    <property type="nucleotide sequence ID" value="NZ_JBHSYQ010000003.1"/>
</dbReference>
<dbReference type="Proteomes" id="UP001596405">
    <property type="component" value="Unassembled WGS sequence"/>
</dbReference>
<sequence length="123" mass="14422">MADSSAGRLSWQTFRPIFWILTAIYLGHRGIVWLQIPRPLVVQHFLDDLLCLPLVLTVTLFVMRFFYGTQVRFSVYQVAFVVVYVSVLFEVVLPQYMERYTGDVVDVVLYAVGGWIYYRFLNK</sequence>
<name>A0ABW2DI96_9BACT</name>
<reference evidence="3" key="1">
    <citation type="journal article" date="2019" name="Int. J. Syst. Evol. Microbiol.">
        <title>The Global Catalogue of Microorganisms (GCM) 10K type strain sequencing project: providing services to taxonomists for standard genome sequencing and annotation.</title>
        <authorList>
            <consortium name="The Broad Institute Genomics Platform"/>
            <consortium name="The Broad Institute Genome Sequencing Center for Infectious Disease"/>
            <person name="Wu L."/>
            <person name="Ma J."/>
        </authorList>
    </citation>
    <scope>NUCLEOTIDE SEQUENCE [LARGE SCALE GENOMIC DNA]</scope>
    <source>
        <strain evidence="3">CGMCC 4.7393</strain>
    </source>
</reference>
<gene>
    <name evidence="2" type="ORF">ACFQHR_07940</name>
</gene>
<keyword evidence="1" id="KW-0812">Transmembrane</keyword>
<proteinExistence type="predicted"/>
<dbReference type="EMBL" id="JBHSYQ010000003">
    <property type="protein sequence ID" value="MFC6997551.1"/>
    <property type="molecule type" value="Genomic_DNA"/>
</dbReference>
<evidence type="ECO:0008006" key="4">
    <source>
        <dbReference type="Google" id="ProtNLM"/>
    </source>
</evidence>
<organism evidence="2 3">
    <name type="scientific">Rufibacter roseus</name>
    <dbReference type="NCBI Taxonomy" id="1567108"/>
    <lineage>
        <taxon>Bacteria</taxon>
        <taxon>Pseudomonadati</taxon>
        <taxon>Bacteroidota</taxon>
        <taxon>Cytophagia</taxon>
        <taxon>Cytophagales</taxon>
        <taxon>Hymenobacteraceae</taxon>
        <taxon>Rufibacter</taxon>
    </lineage>
</organism>
<evidence type="ECO:0000256" key="1">
    <source>
        <dbReference type="SAM" id="Phobius"/>
    </source>
</evidence>
<keyword evidence="1" id="KW-1133">Transmembrane helix</keyword>